<feature type="domain" description="PDZ" evidence="7">
    <location>
        <begin position="104"/>
        <end position="172"/>
    </location>
</feature>
<dbReference type="GO" id="GO:0030288">
    <property type="term" value="C:outer membrane-bounded periplasmic space"/>
    <property type="evidence" value="ECO:0007669"/>
    <property type="project" value="TreeGrafter"/>
</dbReference>
<dbReference type="InterPro" id="IPR036034">
    <property type="entry name" value="PDZ_sf"/>
</dbReference>
<keyword evidence="4 5" id="KW-0720">Serine protease</keyword>
<dbReference type="Proteomes" id="UP000177001">
    <property type="component" value="Unassembled WGS sequence"/>
</dbReference>
<keyword evidence="6" id="KW-1133">Transmembrane helix</keyword>
<keyword evidence="2 5" id="KW-0645">Protease</keyword>
<dbReference type="InterPro" id="IPR029045">
    <property type="entry name" value="ClpP/crotonase-like_dom_sf"/>
</dbReference>
<dbReference type="PANTHER" id="PTHR32060:SF30">
    <property type="entry name" value="CARBOXY-TERMINAL PROCESSING PROTEASE CTPA"/>
    <property type="match status" value="1"/>
</dbReference>
<evidence type="ECO:0000256" key="3">
    <source>
        <dbReference type="ARBA" id="ARBA00022801"/>
    </source>
</evidence>
<organism evidence="8 9">
    <name type="scientific">Candidatus Nomurabacteria bacterium RIFCSPLOWO2_01_FULL_36_16</name>
    <dbReference type="NCBI Taxonomy" id="1801767"/>
    <lineage>
        <taxon>Bacteria</taxon>
        <taxon>Candidatus Nomuraibacteriota</taxon>
    </lineage>
</organism>
<dbReference type="Pfam" id="PF22694">
    <property type="entry name" value="CtpB_N-like"/>
    <property type="match status" value="1"/>
</dbReference>
<proteinExistence type="inferred from homology"/>
<sequence>MEQFSKTRYIPTVVFLVVLFFIFGVYVGVHNRPEIDKVIGLSNKETQIATNADFASFWKVWNTINEKYPRADETSDQDKIYGAISGLMSSLDDPYSVFFNPDDAQAFEDEIAGNFTGVGMEVGIKDKVLTVIAPLKDTPAYRANIKPGDKILKIDKTVTSGLSIEKAIKLIRGEKGTEVVLTIFREGNKDPIEIKIVRDVIDVPTLDTELQSNGIFVIKLYSFSANSASLFRNAIKEFAESGTDKLLLDLRGNPGGYLDAAVDMASWFLPGGKIIVTEDYGNNTKPEVFRSRGYDVFNDKLKFVVLIDGGSASASEILAGALQDYKIAKLVGKQSFGKGSVQEAIKITPDTLLKITVAKWLTPNGNLIEGKGLTPDYEVEFIKKDLEDKKDPQLDKATQLLLEPSP</sequence>
<protein>
    <recommendedName>
        <fullName evidence="7">PDZ domain-containing protein</fullName>
    </recommendedName>
</protein>
<evidence type="ECO:0000256" key="2">
    <source>
        <dbReference type="ARBA" id="ARBA00022670"/>
    </source>
</evidence>
<dbReference type="GO" id="GO:0007165">
    <property type="term" value="P:signal transduction"/>
    <property type="evidence" value="ECO:0007669"/>
    <property type="project" value="TreeGrafter"/>
</dbReference>
<evidence type="ECO:0000259" key="7">
    <source>
        <dbReference type="PROSITE" id="PS50106"/>
    </source>
</evidence>
<dbReference type="SMART" id="SM00228">
    <property type="entry name" value="PDZ"/>
    <property type="match status" value="1"/>
</dbReference>
<dbReference type="InterPro" id="IPR004447">
    <property type="entry name" value="Peptidase_S41A"/>
</dbReference>
<evidence type="ECO:0000256" key="4">
    <source>
        <dbReference type="ARBA" id="ARBA00022825"/>
    </source>
</evidence>
<evidence type="ECO:0000256" key="6">
    <source>
        <dbReference type="SAM" id="Phobius"/>
    </source>
</evidence>
<gene>
    <name evidence="8" type="ORF">A3A91_01225</name>
</gene>
<dbReference type="InterPro" id="IPR005151">
    <property type="entry name" value="Tail-specific_protease"/>
</dbReference>
<dbReference type="InterPro" id="IPR041489">
    <property type="entry name" value="PDZ_6"/>
</dbReference>
<dbReference type="InterPro" id="IPR055210">
    <property type="entry name" value="CtpA/B_N"/>
</dbReference>
<dbReference type="CDD" id="cd07560">
    <property type="entry name" value="Peptidase_S41_CPP"/>
    <property type="match status" value="1"/>
</dbReference>
<dbReference type="SMART" id="SM00245">
    <property type="entry name" value="TSPc"/>
    <property type="match status" value="1"/>
</dbReference>
<dbReference type="GO" id="GO:0006508">
    <property type="term" value="P:proteolysis"/>
    <property type="evidence" value="ECO:0007669"/>
    <property type="project" value="UniProtKB-KW"/>
</dbReference>
<dbReference type="Gene3D" id="3.90.226.10">
    <property type="entry name" value="2-enoyl-CoA Hydratase, Chain A, domain 1"/>
    <property type="match status" value="1"/>
</dbReference>
<dbReference type="EMBL" id="MFUR01000010">
    <property type="protein sequence ID" value="OGI86822.1"/>
    <property type="molecule type" value="Genomic_DNA"/>
</dbReference>
<comment type="caution">
    <text evidence="8">The sequence shown here is derived from an EMBL/GenBank/DDBJ whole genome shotgun (WGS) entry which is preliminary data.</text>
</comment>
<feature type="transmembrane region" description="Helical" evidence="6">
    <location>
        <begin position="9"/>
        <end position="29"/>
    </location>
</feature>
<dbReference type="FunFam" id="2.30.42.10:FF:000063">
    <property type="entry name" value="Peptidase, S41 family"/>
    <property type="match status" value="1"/>
</dbReference>
<dbReference type="SUPFAM" id="SSF52096">
    <property type="entry name" value="ClpP/crotonase"/>
    <property type="match status" value="1"/>
</dbReference>
<evidence type="ECO:0000313" key="8">
    <source>
        <dbReference type="EMBL" id="OGI86822.1"/>
    </source>
</evidence>
<dbReference type="Pfam" id="PF03572">
    <property type="entry name" value="Peptidase_S41"/>
    <property type="match status" value="1"/>
</dbReference>
<dbReference type="Gene3D" id="3.30.750.44">
    <property type="match status" value="1"/>
</dbReference>
<evidence type="ECO:0000313" key="9">
    <source>
        <dbReference type="Proteomes" id="UP000177001"/>
    </source>
</evidence>
<dbReference type="GO" id="GO:0008236">
    <property type="term" value="F:serine-type peptidase activity"/>
    <property type="evidence" value="ECO:0007669"/>
    <property type="project" value="UniProtKB-KW"/>
</dbReference>
<dbReference type="PROSITE" id="PS50106">
    <property type="entry name" value="PDZ"/>
    <property type="match status" value="1"/>
</dbReference>
<reference evidence="8 9" key="1">
    <citation type="journal article" date="2016" name="Nat. Commun.">
        <title>Thousands of microbial genomes shed light on interconnected biogeochemical processes in an aquifer system.</title>
        <authorList>
            <person name="Anantharaman K."/>
            <person name="Brown C.T."/>
            <person name="Hug L.A."/>
            <person name="Sharon I."/>
            <person name="Castelle C.J."/>
            <person name="Probst A.J."/>
            <person name="Thomas B.C."/>
            <person name="Singh A."/>
            <person name="Wilkins M.J."/>
            <person name="Karaoz U."/>
            <person name="Brodie E.L."/>
            <person name="Williams K.H."/>
            <person name="Hubbard S.S."/>
            <person name="Banfield J.F."/>
        </authorList>
    </citation>
    <scope>NUCLEOTIDE SEQUENCE [LARGE SCALE GENOMIC DNA]</scope>
</reference>
<comment type="similarity">
    <text evidence="1 5">Belongs to the peptidase S41A family.</text>
</comment>
<dbReference type="CDD" id="cd06782">
    <property type="entry name" value="cpPDZ_CPP-like"/>
    <property type="match status" value="1"/>
</dbReference>
<dbReference type="SUPFAM" id="SSF50156">
    <property type="entry name" value="PDZ domain-like"/>
    <property type="match status" value="1"/>
</dbReference>
<dbReference type="InterPro" id="IPR001478">
    <property type="entry name" value="PDZ"/>
</dbReference>
<evidence type="ECO:0000256" key="5">
    <source>
        <dbReference type="RuleBase" id="RU004404"/>
    </source>
</evidence>
<evidence type="ECO:0000256" key="1">
    <source>
        <dbReference type="ARBA" id="ARBA00009179"/>
    </source>
</evidence>
<name>A0A1F6WY74_9BACT</name>
<dbReference type="Pfam" id="PF17820">
    <property type="entry name" value="PDZ_6"/>
    <property type="match status" value="1"/>
</dbReference>
<dbReference type="GO" id="GO:0004175">
    <property type="term" value="F:endopeptidase activity"/>
    <property type="evidence" value="ECO:0007669"/>
    <property type="project" value="TreeGrafter"/>
</dbReference>
<accession>A0A1F6WY74</accession>
<dbReference type="NCBIfam" id="TIGR00225">
    <property type="entry name" value="prc"/>
    <property type="match status" value="1"/>
</dbReference>
<dbReference type="Gene3D" id="2.30.42.10">
    <property type="match status" value="1"/>
</dbReference>
<keyword evidence="3 5" id="KW-0378">Hydrolase</keyword>
<dbReference type="AlphaFoldDB" id="A0A1F6WY74"/>
<keyword evidence="6" id="KW-0812">Transmembrane</keyword>
<keyword evidence="6" id="KW-0472">Membrane</keyword>
<dbReference type="PANTHER" id="PTHR32060">
    <property type="entry name" value="TAIL-SPECIFIC PROTEASE"/>
    <property type="match status" value="1"/>
</dbReference>